<dbReference type="EMBL" id="JAJCQG010000115">
    <property type="protein sequence ID" value="MCB7283507.1"/>
    <property type="molecule type" value="Genomic_DNA"/>
</dbReference>
<protein>
    <recommendedName>
        <fullName evidence="3">Redoxin domain-containing protein</fullName>
    </recommendedName>
</protein>
<name>A0AAP3W0Y2_PHOVU</name>
<reference evidence="1" key="1">
    <citation type="submission" date="2021-10" db="EMBL/GenBank/DDBJ databases">
        <title>Collection of gut derived symbiotic bacterial strains cultured from healthy donors.</title>
        <authorList>
            <person name="Lin H."/>
            <person name="Littmann E."/>
            <person name="Kohout C."/>
            <person name="Pamer E.G."/>
        </authorList>
    </citation>
    <scope>NUCLEOTIDE SEQUENCE</scope>
    <source>
        <strain evidence="1">DFI.1.167</strain>
    </source>
</reference>
<evidence type="ECO:0008006" key="3">
    <source>
        <dbReference type="Google" id="ProtNLM"/>
    </source>
</evidence>
<dbReference type="RefSeq" id="WP_132216715.1">
    <property type="nucleotide sequence ID" value="NZ_CAXTCG010000024.1"/>
</dbReference>
<proteinExistence type="predicted"/>
<gene>
    <name evidence="1" type="ORF">LI282_21060</name>
</gene>
<evidence type="ECO:0000313" key="1">
    <source>
        <dbReference type="EMBL" id="MCB7283507.1"/>
    </source>
</evidence>
<accession>A0AAP3W0Y2</accession>
<dbReference type="AlphaFoldDB" id="A0AAP3W0Y2"/>
<sequence length="176" mass="20599">MKELAVTTASDRKQILSLLLGNMQMHYTYSECQLPDIILIDKLKNEITLSSIIADKRKLVLKFSPQNCYPCIEFSMSCLEKFALSIPNIKERLLIIISDANYREYQAISNSLQSDIPIYLSKDTTLSTILKEENTPFIFVMDERLYMDDLFIPIKELPNYSDLYFHIMKTKYFRNL</sequence>
<dbReference type="Proteomes" id="UP001199363">
    <property type="component" value="Unassembled WGS sequence"/>
</dbReference>
<evidence type="ECO:0000313" key="2">
    <source>
        <dbReference type="Proteomes" id="UP001199363"/>
    </source>
</evidence>
<organism evidence="1 2">
    <name type="scientific">Phocaeicola vulgatus</name>
    <name type="common">Bacteroides vulgatus</name>
    <dbReference type="NCBI Taxonomy" id="821"/>
    <lineage>
        <taxon>Bacteria</taxon>
        <taxon>Pseudomonadati</taxon>
        <taxon>Bacteroidota</taxon>
        <taxon>Bacteroidia</taxon>
        <taxon>Bacteroidales</taxon>
        <taxon>Bacteroidaceae</taxon>
        <taxon>Phocaeicola</taxon>
    </lineage>
</organism>
<comment type="caution">
    <text evidence="1">The sequence shown here is derived from an EMBL/GenBank/DDBJ whole genome shotgun (WGS) entry which is preliminary data.</text>
</comment>
<dbReference type="Gene3D" id="3.40.30.10">
    <property type="entry name" value="Glutaredoxin"/>
    <property type="match status" value="1"/>
</dbReference>